<comment type="function">
    <text evidence="6">Bidirectionally degrades single-stranded DNA into large acid-insoluble oligonucleotides, which are then degraded further into small acid-soluble oligonucleotides.</text>
</comment>
<dbReference type="Gene3D" id="1.10.287.1040">
    <property type="entry name" value="Exonuclease VII, small subunit"/>
    <property type="match status" value="1"/>
</dbReference>
<feature type="compositionally biased region" description="Basic and acidic residues" evidence="7">
    <location>
        <begin position="96"/>
        <end position="107"/>
    </location>
</feature>
<keyword evidence="2 6" id="KW-0963">Cytoplasm</keyword>
<dbReference type="EC" id="3.1.11.6" evidence="6"/>
<dbReference type="InterPro" id="IPR037004">
    <property type="entry name" value="Exonuc_VII_ssu_sf"/>
</dbReference>
<dbReference type="GO" id="GO:0008855">
    <property type="term" value="F:exodeoxyribonuclease VII activity"/>
    <property type="evidence" value="ECO:0007669"/>
    <property type="project" value="UniProtKB-UniRule"/>
</dbReference>
<dbReference type="GO" id="GO:0005829">
    <property type="term" value="C:cytosol"/>
    <property type="evidence" value="ECO:0007669"/>
    <property type="project" value="TreeGrafter"/>
</dbReference>
<evidence type="ECO:0000256" key="5">
    <source>
        <dbReference type="ARBA" id="ARBA00022839"/>
    </source>
</evidence>
<dbReference type="Proteomes" id="UP000266426">
    <property type="component" value="Unassembled WGS sequence"/>
</dbReference>
<dbReference type="SUPFAM" id="SSF116842">
    <property type="entry name" value="XseB-like"/>
    <property type="match status" value="1"/>
</dbReference>
<gene>
    <name evidence="6 8" type="primary">xseB</name>
    <name evidence="8" type="ORF">C4541_04445</name>
</gene>
<evidence type="ECO:0000313" key="8">
    <source>
        <dbReference type="EMBL" id="RJP60325.1"/>
    </source>
</evidence>
<dbReference type="Pfam" id="PF02609">
    <property type="entry name" value="Exonuc_VII_S"/>
    <property type="match status" value="1"/>
</dbReference>
<protein>
    <recommendedName>
        <fullName evidence="6">Exodeoxyribonuclease 7 small subunit</fullName>
        <ecNumber evidence="6">3.1.11.6</ecNumber>
    </recommendedName>
    <alternativeName>
        <fullName evidence="6">Exodeoxyribonuclease VII small subunit</fullName>
        <shortName evidence="6">Exonuclease VII small subunit</shortName>
    </alternativeName>
</protein>
<dbReference type="PANTHER" id="PTHR34137">
    <property type="entry name" value="EXODEOXYRIBONUCLEASE 7 SMALL SUBUNIT"/>
    <property type="match status" value="1"/>
</dbReference>
<comment type="caution">
    <text evidence="8">The sequence shown here is derived from an EMBL/GenBank/DDBJ whole genome shotgun (WGS) entry which is preliminary data.</text>
</comment>
<dbReference type="GO" id="GO:0006308">
    <property type="term" value="P:DNA catabolic process"/>
    <property type="evidence" value="ECO:0007669"/>
    <property type="project" value="UniProtKB-UniRule"/>
</dbReference>
<evidence type="ECO:0000256" key="2">
    <source>
        <dbReference type="ARBA" id="ARBA00022490"/>
    </source>
</evidence>
<reference evidence="8 9" key="1">
    <citation type="journal article" date="2017" name="ISME J.">
        <title>Energy and carbon metabolisms in a deep terrestrial subsurface fluid microbial community.</title>
        <authorList>
            <person name="Momper L."/>
            <person name="Jungbluth S.P."/>
            <person name="Lee M.D."/>
            <person name="Amend J.P."/>
        </authorList>
    </citation>
    <scope>NUCLEOTIDE SEQUENCE [LARGE SCALE GENOMIC DNA]</scope>
    <source>
        <strain evidence="8">SURF_26</strain>
    </source>
</reference>
<dbReference type="InterPro" id="IPR003761">
    <property type="entry name" value="Exonuc_VII_S"/>
</dbReference>
<proteinExistence type="inferred from homology"/>
<evidence type="ECO:0000256" key="1">
    <source>
        <dbReference type="ARBA" id="ARBA00009998"/>
    </source>
</evidence>
<evidence type="ECO:0000313" key="9">
    <source>
        <dbReference type="Proteomes" id="UP000266426"/>
    </source>
</evidence>
<dbReference type="NCBIfam" id="NF002140">
    <property type="entry name" value="PRK00977.1-4"/>
    <property type="match status" value="1"/>
</dbReference>
<evidence type="ECO:0000256" key="3">
    <source>
        <dbReference type="ARBA" id="ARBA00022722"/>
    </source>
</evidence>
<dbReference type="EMBL" id="QZJZ01000031">
    <property type="protein sequence ID" value="RJP60325.1"/>
    <property type="molecule type" value="Genomic_DNA"/>
</dbReference>
<dbReference type="PANTHER" id="PTHR34137:SF1">
    <property type="entry name" value="EXODEOXYRIBONUCLEASE 7 SMALL SUBUNIT"/>
    <property type="match status" value="1"/>
</dbReference>
<dbReference type="NCBIfam" id="TIGR01280">
    <property type="entry name" value="xseB"/>
    <property type="match status" value="1"/>
</dbReference>
<dbReference type="HAMAP" id="MF_00337">
    <property type="entry name" value="Exonuc_7_S"/>
    <property type="match status" value="1"/>
</dbReference>
<sequence length="174" mass="19324">MMDKTFEEALGELDTIVADMESGNLSLDDSLKKYEKGIKLARFCKAKLDKAEKKIEILVKNADGSVDLEPFGDEENTPEPASRASCSSQGETPQYPDKREVPADKQPNDMPSSNAEEPLADINTEIDRSRRVIVSEEPENIPLKHQTINNKQDEPVKKKTTGLLSDSGTEDLLF</sequence>
<comment type="similarity">
    <text evidence="1 6">Belongs to the XseB family.</text>
</comment>
<accession>A0A3A4R2L1</accession>
<comment type="subunit">
    <text evidence="6">Heterooligomer composed of large and small subunits.</text>
</comment>
<organism evidence="8 9">
    <name type="scientific">Candidatus Auribacter fodinae</name>
    <dbReference type="NCBI Taxonomy" id="2093366"/>
    <lineage>
        <taxon>Bacteria</taxon>
        <taxon>Pseudomonadati</taxon>
        <taxon>Candidatus Auribacterota</taxon>
        <taxon>Candidatus Auribacteria</taxon>
        <taxon>Candidatus Auribacterales</taxon>
        <taxon>Candidatus Auribacteraceae</taxon>
        <taxon>Candidatus Auribacter</taxon>
    </lineage>
</organism>
<dbReference type="GO" id="GO:0009318">
    <property type="term" value="C:exodeoxyribonuclease VII complex"/>
    <property type="evidence" value="ECO:0007669"/>
    <property type="project" value="UniProtKB-UniRule"/>
</dbReference>
<feature type="region of interest" description="Disordered" evidence="7">
    <location>
        <begin position="62"/>
        <end position="174"/>
    </location>
</feature>
<keyword evidence="3 6" id="KW-0540">Nuclease</keyword>
<keyword evidence="4 6" id="KW-0378">Hydrolase</keyword>
<feature type="compositionally biased region" description="Basic and acidic residues" evidence="7">
    <location>
        <begin position="125"/>
        <end position="134"/>
    </location>
</feature>
<comment type="subcellular location">
    <subcellularLocation>
        <location evidence="6">Cytoplasm</location>
    </subcellularLocation>
</comment>
<comment type="catalytic activity">
    <reaction evidence="6">
        <text>Exonucleolytic cleavage in either 5'- to 3'- or 3'- to 5'-direction to yield nucleoside 5'-phosphates.</text>
        <dbReference type="EC" id="3.1.11.6"/>
    </reaction>
</comment>
<keyword evidence="5 6" id="KW-0269">Exonuclease</keyword>
<evidence type="ECO:0000256" key="4">
    <source>
        <dbReference type="ARBA" id="ARBA00022801"/>
    </source>
</evidence>
<evidence type="ECO:0000256" key="7">
    <source>
        <dbReference type="SAM" id="MobiDB-lite"/>
    </source>
</evidence>
<dbReference type="AlphaFoldDB" id="A0A3A4R2L1"/>
<evidence type="ECO:0000256" key="6">
    <source>
        <dbReference type="HAMAP-Rule" id="MF_00337"/>
    </source>
</evidence>
<name>A0A3A4R2L1_9BACT</name>